<keyword evidence="2" id="KW-0472">Membrane</keyword>
<proteinExistence type="predicted"/>
<name>A0A9W7TRY7_TRIRA</name>
<accession>A0A9W7TRY7</accession>
<organism evidence="3 4">
    <name type="scientific">Triplophysa rosa</name>
    <name type="common">Cave loach</name>
    <dbReference type="NCBI Taxonomy" id="992332"/>
    <lineage>
        <taxon>Eukaryota</taxon>
        <taxon>Metazoa</taxon>
        <taxon>Chordata</taxon>
        <taxon>Craniata</taxon>
        <taxon>Vertebrata</taxon>
        <taxon>Euteleostomi</taxon>
        <taxon>Actinopterygii</taxon>
        <taxon>Neopterygii</taxon>
        <taxon>Teleostei</taxon>
        <taxon>Ostariophysi</taxon>
        <taxon>Cypriniformes</taxon>
        <taxon>Nemacheilidae</taxon>
        <taxon>Triplophysa</taxon>
    </lineage>
</organism>
<feature type="compositionally biased region" description="Polar residues" evidence="1">
    <location>
        <begin position="1"/>
        <end position="13"/>
    </location>
</feature>
<evidence type="ECO:0000313" key="3">
    <source>
        <dbReference type="EMBL" id="KAI7800859.1"/>
    </source>
</evidence>
<dbReference type="EMBL" id="JAFHDT010000014">
    <property type="protein sequence ID" value="KAI7800859.1"/>
    <property type="molecule type" value="Genomic_DNA"/>
</dbReference>
<protein>
    <submittedName>
        <fullName evidence="3">Proline-rich protein 24-like</fullName>
    </submittedName>
</protein>
<keyword evidence="2" id="KW-0812">Transmembrane</keyword>
<dbReference type="AlphaFoldDB" id="A0A9W7TRY7"/>
<dbReference type="Proteomes" id="UP001059041">
    <property type="component" value="Linkage Group LG14"/>
</dbReference>
<keyword evidence="2" id="KW-1133">Transmembrane helix</keyword>
<comment type="caution">
    <text evidence="3">The sequence shown here is derived from an EMBL/GenBank/DDBJ whole genome shotgun (WGS) entry which is preliminary data.</text>
</comment>
<sequence length="86" mass="9695">MRENKPVSTVRTNEGTERITSYPGDQRVKQASRGTKIWIKVAMGIAYFLCVSIAAFFLAIYYVLFWTPDASSHNSTRTSNRSCLQG</sequence>
<dbReference type="PANTHER" id="PTHR34929">
    <property type="entry name" value="ZGC:153157"/>
    <property type="match status" value="1"/>
</dbReference>
<dbReference type="InterPro" id="IPR029162">
    <property type="entry name" value="InaF-motif"/>
</dbReference>
<evidence type="ECO:0000313" key="4">
    <source>
        <dbReference type="Proteomes" id="UP001059041"/>
    </source>
</evidence>
<dbReference type="PANTHER" id="PTHR34929:SF1">
    <property type="entry name" value="INAF MOTIF CONTAINING 2"/>
    <property type="match status" value="1"/>
</dbReference>
<dbReference type="Pfam" id="PF15018">
    <property type="entry name" value="InaF-motif"/>
    <property type="match status" value="1"/>
</dbReference>
<evidence type="ECO:0000256" key="2">
    <source>
        <dbReference type="SAM" id="Phobius"/>
    </source>
</evidence>
<reference evidence="3" key="1">
    <citation type="submission" date="2021-02" db="EMBL/GenBank/DDBJ databases">
        <title>Comparative genomics reveals that relaxation of natural selection precedes convergent phenotypic evolution of cavefish.</title>
        <authorList>
            <person name="Peng Z."/>
        </authorList>
    </citation>
    <scope>NUCLEOTIDE SEQUENCE</scope>
    <source>
        <tissue evidence="3">Muscle</tissue>
    </source>
</reference>
<keyword evidence="4" id="KW-1185">Reference proteome</keyword>
<evidence type="ECO:0000256" key="1">
    <source>
        <dbReference type="SAM" id="MobiDB-lite"/>
    </source>
</evidence>
<feature type="region of interest" description="Disordered" evidence="1">
    <location>
        <begin position="1"/>
        <end position="20"/>
    </location>
</feature>
<feature type="transmembrane region" description="Helical" evidence="2">
    <location>
        <begin position="37"/>
        <end position="64"/>
    </location>
</feature>
<gene>
    <name evidence="3" type="ORF">IRJ41_014000</name>
</gene>